<evidence type="ECO:0000256" key="1">
    <source>
        <dbReference type="SAM" id="MobiDB-lite"/>
    </source>
</evidence>
<accession>A0A382AIP0</accession>
<gene>
    <name evidence="2" type="ORF">METZ01_LOCUS153707</name>
</gene>
<dbReference type="EMBL" id="UINC01025379">
    <property type="protein sequence ID" value="SVB00853.1"/>
    <property type="molecule type" value="Genomic_DNA"/>
</dbReference>
<organism evidence="2">
    <name type="scientific">marine metagenome</name>
    <dbReference type="NCBI Taxonomy" id="408172"/>
    <lineage>
        <taxon>unclassified sequences</taxon>
        <taxon>metagenomes</taxon>
        <taxon>ecological metagenomes</taxon>
    </lineage>
</organism>
<proteinExistence type="predicted"/>
<dbReference type="AlphaFoldDB" id="A0A382AIP0"/>
<feature type="non-terminal residue" evidence="2">
    <location>
        <position position="22"/>
    </location>
</feature>
<name>A0A382AIP0_9ZZZZ</name>
<feature type="region of interest" description="Disordered" evidence="1">
    <location>
        <begin position="1"/>
        <end position="22"/>
    </location>
</feature>
<protein>
    <submittedName>
        <fullName evidence="2">Uncharacterized protein</fullName>
    </submittedName>
</protein>
<reference evidence="2" key="1">
    <citation type="submission" date="2018-05" db="EMBL/GenBank/DDBJ databases">
        <authorList>
            <person name="Lanie J.A."/>
            <person name="Ng W.-L."/>
            <person name="Kazmierczak K.M."/>
            <person name="Andrzejewski T.M."/>
            <person name="Davidsen T.M."/>
            <person name="Wayne K.J."/>
            <person name="Tettelin H."/>
            <person name="Glass J.I."/>
            <person name="Rusch D."/>
            <person name="Podicherti R."/>
            <person name="Tsui H.-C.T."/>
            <person name="Winkler M.E."/>
        </authorList>
    </citation>
    <scope>NUCLEOTIDE SEQUENCE</scope>
</reference>
<sequence length="22" mass="2395">MSVSGRILWPTAVTEPPKTPKV</sequence>
<evidence type="ECO:0000313" key="2">
    <source>
        <dbReference type="EMBL" id="SVB00853.1"/>
    </source>
</evidence>